<dbReference type="PANTHER" id="PTHR43817:SF1">
    <property type="entry name" value="HYDROLASE, FAMILY 43, PUTATIVE (AFU_ORTHOLOGUE AFUA_3G01660)-RELATED"/>
    <property type="match status" value="1"/>
</dbReference>
<proteinExistence type="inferred from homology"/>
<keyword evidence="2" id="KW-0732">Signal</keyword>
<dbReference type="InterPro" id="IPR006710">
    <property type="entry name" value="Glyco_hydro_43"/>
</dbReference>
<dbReference type="CAZy" id="GH43">
    <property type="family name" value="Glycoside Hydrolase Family 43"/>
</dbReference>
<dbReference type="STRING" id="411471.SUBVAR_06763"/>
<evidence type="ECO:0000256" key="1">
    <source>
        <dbReference type="ARBA" id="ARBA00009865"/>
    </source>
</evidence>
<comment type="similarity">
    <text evidence="1 5">Belongs to the glycosyl hydrolase 43 family.</text>
</comment>
<dbReference type="GO" id="GO:0004553">
    <property type="term" value="F:hydrolase activity, hydrolyzing O-glycosyl compounds"/>
    <property type="evidence" value="ECO:0007669"/>
    <property type="project" value="InterPro"/>
</dbReference>
<accession>D1PQT6</accession>
<sequence length="595" mass="66323">MPNLFCNPVPFADGAHHTNPDPFVLRWCGQYYCYATDADGVKVSSSPDLVHWTWQGYAIQQPRRHDFWAPAVIYRNGTFCMYYSSNPIGEDDGNGEKMQLATATDPLGPFTWQKTLFPTFSIDAHPVVWHNEVYLFYSVNNWVGNTQDAPGTCILVDKFIAPDRLEGNPAPVVLPSLPQEIYEKNRFGDGRDWYTIEGACFVPGPQRSFLLYSANCYTDVNYYVGYAWAENKADLREMDWKKQTLNGSWAPLIRKNGQVEGTGHNTVAFAPDLTDLWMVYHGRDATQPIRPGEEQREMHIAPLEQGMRGLYMAPPTTDAQPVPAPATVSLPSLHLRDCEEYTVCPMPEAVRAELWLCPTLLHTGARYGVVLREDGAGNRLEIQFNTGRGCVTVLETTGRITRTLASARMPAGWDPFVPHLLQAEGCCEAWTLRYDEDLLLTFASRVRGGDCKVRVYYSELTVTGLTVTDHWDLWGDDLARLGERFTVSPATADREGLHGARGLLTLEGICPEDREEVFVLQAGGEGAVTLQAGETVCLERQFTGELVLRCRRQGDHLAMRVNALPAGEASALPAGSSLRLQLEHAVLTGWQSTKI</sequence>
<keyword evidence="3 5" id="KW-0378">Hydrolase</keyword>
<dbReference type="PANTHER" id="PTHR43817">
    <property type="entry name" value="GLYCOSYL HYDROLASE"/>
    <property type="match status" value="1"/>
</dbReference>
<evidence type="ECO:0000256" key="3">
    <source>
        <dbReference type="ARBA" id="ARBA00022801"/>
    </source>
</evidence>
<organism evidence="6 7">
    <name type="scientific">Subdoligranulum variabile DSM 15176</name>
    <dbReference type="NCBI Taxonomy" id="411471"/>
    <lineage>
        <taxon>Bacteria</taxon>
        <taxon>Bacillati</taxon>
        <taxon>Bacillota</taxon>
        <taxon>Clostridia</taxon>
        <taxon>Eubacteriales</taxon>
        <taxon>Oscillospiraceae</taxon>
        <taxon>Subdoligranulum</taxon>
    </lineage>
</organism>
<dbReference type="Gene3D" id="2.115.10.20">
    <property type="entry name" value="Glycosyl hydrolase domain, family 43"/>
    <property type="match status" value="1"/>
</dbReference>
<dbReference type="Pfam" id="PF04616">
    <property type="entry name" value="Glyco_hydro_43"/>
    <property type="match status" value="1"/>
</dbReference>
<dbReference type="HOGENOM" id="CLU_445354_0_0_9"/>
<keyword evidence="4 5" id="KW-0326">Glycosidase</keyword>
<evidence type="ECO:0000256" key="5">
    <source>
        <dbReference type="RuleBase" id="RU361187"/>
    </source>
</evidence>
<dbReference type="OrthoDB" id="9801455at2"/>
<dbReference type="InterPro" id="IPR023296">
    <property type="entry name" value="Glyco_hydro_beta-prop_sf"/>
</dbReference>
<reference evidence="6" key="1">
    <citation type="submission" date="2009-12" db="EMBL/GenBank/DDBJ databases">
        <authorList>
            <person name="Weinstock G."/>
            <person name="Sodergren E."/>
            <person name="Clifton S."/>
            <person name="Fulton L."/>
            <person name="Fulton B."/>
            <person name="Courtney L."/>
            <person name="Fronick C."/>
            <person name="Harrison M."/>
            <person name="Strong C."/>
            <person name="Farmer C."/>
            <person name="Delahaunty K."/>
            <person name="Markovic C."/>
            <person name="Hall O."/>
            <person name="Minx P."/>
            <person name="Tomlinson C."/>
            <person name="Mitreva M."/>
            <person name="Nelson J."/>
            <person name="Hou S."/>
            <person name="Wollam A."/>
            <person name="Pepin K.H."/>
            <person name="Johnson M."/>
            <person name="Bhonagiri V."/>
            <person name="Nash W.E."/>
            <person name="Warren W."/>
            <person name="Chinwalla A."/>
            <person name="Mardis E.R."/>
            <person name="Wilson R.K."/>
        </authorList>
    </citation>
    <scope>NUCLEOTIDE SEQUENCE [LARGE SCALE GENOMIC DNA]</scope>
    <source>
        <strain evidence="6">DSM 15176</strain>
    </source>
</reference>
<keyword evidence="7" id="KW-1185">Reference proteome</keyword>
<name>D1PQT6_9FIRM</name>
<evidence type="ECO:0000256" key="2">
    <source>
        <dbReference type="ARBA" id="ARBA00022729"/>
    </source>
</evidence>
<dbReference type="GO" id="GO:0005975">
    <property type="term" value="P:carbohydrate metabolic process"/>
    <property type="evidence" value="ECO:0007669"/>
    <property type="project" value="InterPro"/>
</dbReference>
<evidence type="ECO:0000313" key="6">
    <source>
        <dbReference type="EMBL" id="EFB74951.1"/>
    </source>
</evidence>
<dbReference type="AlphaFoldDB" id="D1PQT6"/>
<dbReference type="Proteomes" id="UP000003438">
    <property type="component" value="Unassembled WGS sequence"/>
</dbReference>
<protein>
    <submittedName>
        <fullName evidence="6">Glycosyl hydrolase, family 43</fullName>
    </submittedName>
</protein>
<dbReference type="SUPFAM" id="SSF75005">
    <property type="entry name" value="Arabinanase/levansucrase/invertase"/>
    <property type="match status" value="1"/>
</dbReference>
<comment type="caution">
    <text evidence="6">The sequence shown here is derived from an EMBL/GenBank/DDBJ whole genome shotgun (WGS) entry which is preliminary data.</text>
</comment>
<evidence type="ECO:0000256" key="4">
    <source>
        <dbReference type="ARBA" id="ARBA00023295"/>
    </source>
</evidence>
<dbReference type="CDD" id="cd08991">
    <property type="entry name" value="GH43_HoAraf43-like"/>
    <property type="match status" value="1"/>
</dbReference>
<dbReference type="EMBL" id="ACBY02000052">
    <property type="protein sequence ID" value="EFB74951.1"/>
    <property type="molecule type" value="Genomic_DNA"/>
</dbReference>
<evidence type="ECO:0000313" key="7">
    <source>
        <dbReference type="Proteomes" id="UP000003438"/>
    </source>
</evidence>
<dbReference type="eggNOG" id="COG3940">
    <property type="taxonomic scope" value="Bacteria"/>
</dbReference>
<gene>
    <name evidence="6" type="ORF">SUBVAR_06763</name>
</gene>
<dbReference type="RefSeq" id="WP_007048114.1">
    <property type="nucleotide sequence ID" value="NZ_GG704770.1"/>
</dbReference>